<comment type="similarity">
    <text evidence="1">Belongs to the prefoldin subunit beta family.</text>
</comment>
<dbReference type="GO" id="GO:0006457">
    <property type="term" value="P:protein folding"/>
    <property type="evidence" value="ECO:0007669"/>
    <property type="project" value="InterPro"/>
</dbReference>
<feature type="coiled-coil region" evidence="3">
    <location>
        <begin position="71"/>
        <end position="119"/>
    </location>
</feature>
<dbReference type="CDD" id="cd23161">
    <property type="entry name" value="Prefoldin_6"/>
    <property type="match status" value="1"/>
</dbReference>
<evidence type="ECO:0008006" key="6">
    <source>
        <dbReference type="Google" id="ProtNLM"/>
    </source>
</evidence>
<evidence type="ECO:0000256" key="3">
    <source>
        <dbReference type="SAM" id="Coils"/>
    </source>
</evidence>
<dbReference type="SUPFAM" id="SSF46579">
    <property type="entry name" value="Prefoldin"/>
    <property type="match status" value="1"/>
</dbReference>
<gene>
    <name evidence="4" type="ORF">NP233_g7620</name>
</gene>
<evidence type="ECO:0000256" key="2">
    <source>
        <dbReference type="ARBA" id="ARBA00023186"/>
    </source>
</evidence>
<proteinExistence type="inferred from homology"/>
<dbReference type="GO" id="GO:0005737">
    <property type="term" value="C:cytoplasm"/>
    <property type="evidence" value="ECO:0007669"/>
    <property type="project" value="TreeGrafter"/>
</dbReference>
<protein>
    <recommendedName>
        <fullName evidence="6">Prefoldin subunit 6</fullName>
    </recommendedName>
</protein>
<dbReference type="GO" id="GO:0051082">
    <property type="term" value="F:unfolded protein binding"/>
    <property type="evidence" value="ECO:0007669"/>
    <property type="project" value="InterPro"/>
</dbReference>
<dbReference type="PANTHER" id="PTHR21431:SF0">
    <property type="entry name" value="PREFOLDIN SUBUNIT 6"/>
    <property type="match status" value="1"/>
</dbReference>
<sequence>MSLAIKLQSASSDFQKLQADFAKVVEVRQRLDAQLSENELVKKEFAALTDENTVYKQIGPVLVKQDLAEAKNNIDTRLEFIKSEIKRVEDQLEEIGSNQEKKKQELVDIQTAIQQQNAQQTAAPAASS</sequence>
<dbReference type="Pfam" id="PF01920">
    <property type="entry name" value="Prefoldin_2"/>
    <property type="match status" value="1"/>
</dbReference>
<reference evidence="4" key="1">
    <citation type="submission" date="2022-07" db="EMBL/GenBank/DDBJ databases">
        <title>Genome Sequence of Leucocoprinus birnbaumii.</title>
        <authorList>
            <person name="Buettner E."/>
        </authorList>
    </citation>
    <scope>NUCLEOTIDE SEQUENCE</scope>
    <source>
        <strain evidence="4">VT141</strain>
    </source>
</reference>
<accession>A0AAD5VNT9</accession>
<organism evidence="4 5">
    <name type="scientific">Leucocoprinus birnbaumii</name>
    <dbReference type="NCBI Taxonomy" id="56174"/>
    <lineage>
        <taxon>Eukaryota</taxon>
        <taxon>Fungi</taxon>
        <taxon>Dikarya</taxon>
        <taxon>Basidiomycota</taxon>
        <taxon>Agaricomycotina</taxon>
        <taxon>Agaricomycetes</taxon>
        <taxon>Agaricomycetidae</taxon>
        <taxon>Agaricales</taxon>
        <taxon>Agaricineae</taxon>
        <taxon>Agaricaceae</taxon>
        <taxon>Leucocoprinus</taxon>
    </lineage>
</organism>
<dbReference type="GO" id="GO:0051131">
    <property type="term" value="P:chaperone-mediated protein complex assembly"/>
    <property type="evidence" value="ECO:0007669"/>
    <property type="project" value="TreeGrafter"/>
</dbReference>
<evidence type="ECO:0000313" key="5">
    <source>
        <dbReference type="Proteomes" id="UP001213000"/>
    </source>
</evidence>
<dbReference type="InterPro" id="IPR009053">
    <property type="entry name" value="Prefoldin"/>
</dbReference>
<keyword evidence="3" id="KW-0175">Coiled coil</keyword>
<dbReference type="PANTHER" id="PTHR21431">
    <property type="entry name" value="PREFOLDIN SUBUNIT 6"/>
    <property type="match status" value="1"/>
</dbReference>
<dbReference type="GO" id="GO:0016272">
    <property type="term" value="C:prefoldin complex"/>
    <property type="evidence" value="ECO:0007669"/>
    <property type="project" value="InterPro"/>
</dbReference>
<dbReference type="Proteomes" id="UP001213000">
    <property type="component" value="Unassembled WGS sequence"/>
</dbReference>
<evidence type="ECO:0000313" key="4">
    <source>
        <dbReference type="EMBL" id="KAJ3565459.1"/>
    </source>
</evidence>
<dbReference type="FunFam" id="1.10.287.370:FF:000003">
    <property type="entry name" value="Prefoldin subunit 6"/>
    <property type="match status" value="1"/>
</dbReference>
<name>A0AAD5VNT9_9AGAR</name>
<keyword evidence="5" id="KW-1185">Reference proteome</keyword>
<evidence type="ECO:0000256" key="1">
    <source>
        <dbReference type="ARBA" id="ARBA00008045"/>
    </source>
</evidence>
<dbReference type="InterPro" id="IPR002777">
    <property type="entry name" value="PFD_beta-like"/>
</dbReference>
<dbReference type="AlphaFoldDB" id="A0AAD5VNT9"/>
<dbReference type="GO" id="GO:0051087">
    <property type="term" value="F:protein-folding chaperone binding"/>
    <property type="evidence" value="ECO:0007669"/>
    <property type="project" value="TreeGrafter"/>
</dbReference>
<dbReference type="Gene3D" id="1.10.287.370">
    <property type="match status" value="1"/>
</dbReference>
<keyword evidence="2" id="KW-0143">Chaperone</keyword>
<comment type="caution">
    <text evidence="4">The sequence shown here is derived from an EMBL/GenBank/DDBJ whole genome shotgun (WGS) entry which is preliminary data.</text>
</comment>
<dbReference type="EMBL" id="JANIEX010000569">
    <property type="protein sequence ID" value="KAJ3565459.1"/>
    <property type="molecule type" value="Genomic_DNA"/>
</dbReference>